<gene>
    <name evidence="3" type="ORF">LMH87_001236</name>
</gene>
<evidence type="ECO:0000256" key="2">
    <source>
        <dbReference type="SAM" id="SignalP"/>
    </source>
</evidence>
<feature type="region of interest" description="Disordered" evidence="1">
    <location>
        <begin position="158"/>
        <end position="231"/>
    </location>
</feature>
<dbReference type="EMBL" id="JAJHUN010000007">
    <property type="protein sequence ID" value="KAJ4156022.1"/>
    <property type="molecule type" value="Genomic_DNA"/>
</dbReference>
<dbReference type="GeneID" id="80888395"/>
<feature type="compositionally biased region" description="Polar residues" evidence="1">
    <location>
        <begin position="175"/>
        <end position="186"/>
    </location>
</feature>
<comment type="caution">
    <text evidence="3">The sequence shown here is derived from an EMBL/GenBank/DDBJ whole genome shotgun (WGS) entry which is preliminary data.</text>
</comment>
<dbReference type="RefSeq" id="XP_056056146.1">
    <property type="nucleotide sequence ID" value="XM_056199283.1"/>
</dbReference>
<name>A0A9W8UNC2_AKAMU</name>
<dbReference type="Proteomes" id="UP001144673">
    <property type="component" value="Chromosome 6"/>
</dbReference>
<organism evidence="3 4">
    <name type="scientific">Akanthomyces muscarius</name>
    <name type="common">Entomopathogenic fungus</name>
    <name type="synonym">Lecanicillium muscarium</name>
    <dbReference type="NCBI Taxonomy" id="2231603"/>
    <lineage>
        <taxon>Eukaryota</taxon>
        <taxon>Fungi</taxon>
        <taxon>Dikarya</taxon>
        <taxon>Ascomycota</taxon>
        <taxon>Pezizomycotina</taxon>
        <taxon>Sordariomycetes</taxon>
        <taxon>Hypocreomycetidae</taxon>
        <taxon>Hypocreales</taxon>
        <taxon>Cordycipitaceae</taxon>
        <taxon>Akanthomyces</taxon>
    </lineage>
</organism>
<reference evidence="3" key="1">
    <citation type="journal article" date="2023" name="Access Microbiol">
        <title>De-novo genome assembly for Akanthomyces muscarius, a biocontrol agent of insect agricultural pests.</title>
        <authorList>
            <person name="Erdos Z."/>
            <person name="Studholme D.J."/>
            <person name="Raymond B."/>
            <person name="Sharma M."/>
        </authorList>
    </citation>
    <scope>NUCLEOTIDE SEQUENCE</scope>
    <source>
        <strain evidence="3">Ve6</strain>
    </source>
</reference>
<evidence type="ECO:0008006" key="5">
    <source>
        <dbReference type="Google" id="ProtNLM"/>
    </source>
</evidence>
<proteinExistence type="predicted"/>
<evidence type="ECO:0000313" key="3">
    <source>
        <dbReference type="EMBL" id="KAJ4156022.1"/>
    </source>
</evidence>
<feature type="chain" id="PRO_5040759914" description="Secreted protein" evidence="2">
    <location>
        <begin position="16"/>
        <end position="250"/>
    </location>
</feature>
<protein>
    <recommendedName>
        <fullName evidence="5">Secreted protein</fullName>
    </recommendedName>
</protein>
<sequence length="250" mass="24516">MRTAAAIALVGIVAANPAPAPAPTAAASLNSRTACEVDYDLGRPLQPPPNLKTWLRSAQPPDACTDVMPARLTSAWMAYLGQLSSFVAHAADKTASLTDLCGSATYTVSIEFCATQGKIVVTDEESGDAVTTVANGVRDPGVVVLTSKDGKIGVASAEATATTTSDDGEPVATSIDGSRSNSGVVRTSSKGSASMTTGAATTGAVTTSGDASTTSASASSTGTPKPKENAAGKIGAGAAAAAAGIAVLAL</sequence>
<accession>A0A9W8UNC2</accession>
<evidence type="ECO:0000313" key="4">
    <source>
        <dbReference type="Proteomes" id="UP001144673"/>
    </source>
</evidence>
<feature type="compositionally biased region" description="Low complexity" evidence="1">
    <location>
        <begin position="187"/>
        <end position="223"/>
    </location>
</feature>
<keyword evidence="2" id="KW-0732">Signal</keyword>
<dbReference type="AlphaFoldDB" id="A0A9W8UNC2"/>
<evidence type="ECO:0000256" key="1">
    <source>
        <dbReference type="SAM" id="MobiDB-lite"/>
    </source>
</evidence>
<dbReference type="KEGG" id="amus:LMH87_001236"/>
<feature type="signal peptide" evidence="2">
    <location>
        <begin position="1"/>
        <end position="15"/>
    </location>
</feature>
<keyword evidence="4" id="KW-1185">Reference proteome</keyword>